<organism evidence="2 3">
    <name type="scientific">Clostridioides difficile</name>
    <name type="common">Peptoclostridium difficile</name>
    <dbReference type="NCBI Taxonomy" id="1496"/>
    <lineage>
        <taxon>Bacteria</taxon>
        <taxon>Bacillati</taxon>
        <taxon>Bacillota</taxon>
        <taxon>Clostridia</taxon>
        <taxon>Peptostreptococcales</taxon>
        <taxon>Peptostreptococcaceae</taxon>
        <taxon>Clostridioides</taxon>
    </lineage>
</organism>
<gene>
    <name evidence="2" type="ORF">KRM00_002072</name>
</gene>
<evidence type="ECO:0000313" key="3">
    <source>
        <dbReference type="Proteomes" id="UP000878956"/>
    </source>
</evidence>
<dbReference type="AlphaFoldDB" id="A0AAN6A5U2"/>
<dbReference type="Proteomes" id="UP000878956">
    <property type="component" value="Unassembled WGS sequence"/>
</dbReference>
<evidence type="ECO:0000313" key="2">
    <source>
        <dbReference type="EMBL" id="HBH1542584.1"/>
    </source>
</evidence>
<keyword evidence="1" id="KW-0175">Coiled coil</keyword>
<name>A0AAN6A5U2_CLODI</name>
<reference evidence="2" key="1">
    <citation type="journal article" date="2018" name="Genome Biol.">
        <title>SKESA: strategic k-mer extension for scrupulous assemblies.</title>
        <authorList>
            <person name="Souvorov A."/>
            <person name="Agarwala R."/>
            <person name="Lipman D.J."/>
        </authorList>
    </citation>
    <scope>NUCLEOTIDE SEQUENCE</scope>
    <source>
        <strain evidence="2">HN1000</strain>
    </source>
</reference>
<feature type="coiled-coil region" evidence="1">
    <location>
        <begin position="142"/>
        <end position="169"/>
    </location>
</feature>
<sequence>MSEKLNYKEELIFVITNGNEVYINKAYFIFDPPDEDCYIISYKKRKDCAGFPLFQNRYKELRKDTYNKTCFRKIDLNMIMEKCNKDISIIGETHKNKILELEKDVLLTNNKIDLIKIEMNNIKNKGLTPNRAKSIREKGKGLRRLYKRIENKNNEIERLKIKLSSLRKDTFFKLKNVLKQ</sequence>
<proteinExistence type="predicted"/>
<accession>A0AAN6A5U2</accession>
<evidence type="ECO:0000256" key="1">
    <source>
        <dbReference type="SAM" id="Coils"/>
    </source>
</evidence>
<dbReference type="EMBL" id="DAEPXK010000019">
    <property type="protein sequence ID" value="HBH1542584.1"/>
    <property type="molecule type" value="Genomic_DNA"/>
</dbReference>
<reference evidence="2" key="2">
    <citation type="submission" date="2021-06" db="EMBL/GenBank/DDBJ databases">
        <authorList>
            <consortium name="NCBI Pathogen Detection Project"/>
        </authorList>
    </citation>
    <scope>NUCLEOTIDE SEQUENCE</scope>
    <source>
        <strain evidence="2">HN1000</strain>
    </source>
</reference>
<comment type="caution">
    <text evidence="2">The sequence shown here is derived from an EMBL/GenBank/DDBJ whole genome shotgun (WGS) entry which is preliminary data.</text>
</comment>
<protein>
    <submittedName>
        <fullName evidence="2">Uncharacterized protein</fullName>
    </submittedName>
</protein>